<dbReference type="CDD" id="cd00431">
    <property type="entry name" value="cysteine_hydrolases"/>
    <property type="match status" value="1"/>
</dbReference>
<proteinExistence type="predicted"/>
<keyword evidence="4" id="KW-1185">Reference proteome</keyword>
<dbReference type="InterPro" id="IPR000868">
    <property type="entry name" value="Isochorismatase-like_dom"/>
</dbReference>
<reference evidence="3 4" key="1">
    <citation type="submission" date="2018-05" db="EMBL/GenBank/DDBJ databases">
        <title>Genomic Encyclopedia of Type Strains, Phase IV (KMG-V): Genome sequencing to study the core and pangenomes of soil and plant-associated prokaryotes.</title>
        <authorList>
            <person name="Whitman W."/>
        </authorList>
    </citation>
    <scope>NUCLEOTIDE SEQUENCE [LARGE SCALE GENOMIC DNA]</scope>
    <source>
        <strain evidence="3 4">SCZa-39</strain>
    </source>
</reference>
<evidence type="ECO:0000259" key="2">
    <source>
        <dbReference type="Pfam" id="PF00857"/>
    </source>
</evidence>
<dbReference type="Gene3D" id="3.40.50.850">
    <property type="entry name" value="Isochorismatase-like"/>
    <property type="match status" value="1"/>
</dbReference>
<dbReference type="EMBL" id="QEOB01000018">
    <property type="protein sequence ID" value="PVX75097.1"/>
    <property type="molecule type" value="Genomic_DNA"/>
</dbReference>
<comment type="caution">
    <text evidence="3">The sequence shown here is derived from an EMBL/GenBank/DDBJ whole genome shotgun (WGS) entry which is preliminary data.</text>
</comment>
<dbReference type="RefSeq" id="WP_116613491.1">
    <property type="nucleotide sequence ID" value="NZ_QEOB01000018.1"/>
</dbReference>
<accession>A0ABX5KD98</accession>
<organism evidence="3 4">
    <name type="scientific">Paraburkholderia unamae</name>
    <dbReference type="NCBI Taxonomy" id="219649"/>
    <lineage>
        <taxon>Bacteria</taxon>
        <taxon>Pseudomonadati</taxon>
        <taxon>Pseudomonadota</taxon>
        <taxon>Betaproteobacteria</taxon>
        <taxon>Burkholderiales</taxon>
        <taxon>Burkholderiaceae</taxon>
        <taxon>Paraburkholderia</taxon>
    </lineage>
</organism>
<name>A0ABX5KD98_9BURK</name>
<dbReference type="Proteomes" id="UP000245712">
    <property type="component" value="Unassembled WGS sequence"/>
</dbReference>
<dbReference type="Pfam" id="PF00857">
    <property type="entry name" value="Isochorismatase"/>
    <property type="match status" value="1"/>
</dbReference>
<keyword evidence="1" id="KW-0378">Hydrolase</keyword>
<dbReference type="InterPro" id="IPR050272">
    <property type="entry name" value="Isochorismatase-like_hydrls"/>
</dbReference>
<evidence type="ECO:0000313" key="3">
    <source>
        <dbReference type="EMBL" id="PVX75097.1"/>
    </source>
</evidence>
<protein>
    <submittedName>
        <fullName evidence="3">Nicotinamidase-related amidase</fullName>
    </submittedName>
</protein>
<evidence type="ECO:0000256" key="1">
    <source>
        <dbReference type="ARBA" id="ARBA00022801"/>
    </source>
</evidence>
<dbReference type="PANTHER" id="PTHR43540:SF1">
    <property type="entry name" value="ISOCHORISMATASE HYDROLASE"/>
    <property type="match status" value="1"/>
</dbReference>
<feature type="domain" description="Isochorismatase-like" evidence="2">
    <location>
        <begin position="12"/>
        <end position="187"/>
    </location>
</feature>
<gene>
    <name evidence="3" type="ORF">C7402_11829</name>
</gene>
<dbReference type="InterPro" id="IPR036380">
    <property type="entry name" value="Isochorismatase-like_sf"/>
</dbReference>
<dbReference type="PANTHER" id="PTHR43540">
    <property type="entry name" value="PEROXYUREIDOACRYLATE/UREIDOACRYLATE AMIDOHYDROLASE-RELATED"/>
    <property type="match status" value="1"/>
</dbReference>
<dbReference type="SUPFAM" id="SSF52499">
    <property type="entry name" value="Isochorismatase-like hydrolases"/>
    <property type="match status" value="1"/>
</dbReference>
<evidence type="ECO:0000313" key="4">
    <source>
        <dbReference type="Proteomes" id="UP000245712"/>
    </source>
</evidence>
<sequence>MSEPFHLDPAKSALLVLDYQNVLLENYVAQAQREAVLAGTARMIAAARAARMPIVYVMVAFRTGHPEVSPRNALFSFVKQNGLFLRGQPETAIHPAVAPLHDEPVVIKQRIGAFSGTDLQTLLGSNGVETLVLAGITTGGVVLSTVRQAFDLDYRLVVARDCCADPDSELHDLLLDKVIAPHAQVVHSQHVVDALSA</sequence>